<keyword evidence="2" id="KW-1185">Reference proteome</keyword>
<name>A0A9W7DFF9_AMBMO</name>
<accession>A0A9W7DFF9</accession>
<dbReference type="EMBL" id="BSXU01001853">
    <property type="protein sequence ID" value="GMG31705.1"/>
    <property type="molecule type" value="Genomic_DNA"/>
</dbReference>
<proteinExistence type="predicted"/>
<protein>
    <submittedName>
        <fullName evidence="1">Unnamed protein product</fullName>
    </submittedName>
</protein>
<dbReference type="Proteomes" id="UP001165063">
    <property type="component" value="Unassembled WGS sequence"/>
</dbReference>
<reference evidence="1" key="1">
    <citation type="submission" date="2023-04" db="EMBL/GenBank/DDBJ databases">
        <title>Ambrosiozyma monospora NBRC 1965.</title>
        <authorList>
            <person name="Ichikawa N."/>
            <person name="Sato H."/>
            <person name="Tonouchi N."/>
        </authorList>
    </citation>
    <scope>NUCLEOTIDE SEQUENCE</scope>
    <source>
        <strain evidence="1">NBRC 1965</strain>
    </source>
</reference>
<organism evidence="1 2">
    <name type="scientific">Ambrosiozyma monospora</name>
    <name type="common">Yeast</name>
    <name type="synonym">Endomycopsis monosporus</name>
    <dbReference type="NCBI Taxonomy" id="43982"/>
    <lineage>
        <taxon>Eukaryota</taxon>
        <taxon>Fungi</taxon>
        <taxon>Dikarya</taxon>
        <taxon>Ascomycota</taxon>
        <taxon>Saccharomycotina</taxon>
        <taxon>Pichiomycetes</taxon>
        <taxon>Pichiales</taxon>
        <taxon>Pichiaceae</taxon>
        <taxon>Ambrosiozyma</taxon>
    </lineage>
</organism>
<comment type="caution">
    <text evidence="1">The sequence shown here is derived from an EMBL/GenBank/DDBJ whole genome shotgun (WGS) entry which is preliminary data.</text>
</comment>
<gene>
    <name evidence="1" type="ORF">Amon01_000402700</name>
</gene>
<evidence type="ECO:0000313" key="1">
    <source>
        <dbReference type="EMBL" id="GMG31705.1"/>
    </source>
</evidence>
<dbReference type="AlphaFoldDB" id="A0A9W7DFF9"/>
<sequence>MLLANCPQPIRYSSPIGLDTGDTGMIVKRAIDQTVEEENPVAFKPADVGHRKPYTQGFEDTSTKSIILHHLKKHPRNNPVNLIVLSLLKRHPALE</sequence>
<evidence type="ECO:0000313" key="2">
    <source>
        <dbReference type="Proteomes" id="UP001165063"/>
    </source>
</evidence>